<keyword evidence="4 5" id="KW-0720">Serine protease</keyword>
<evidence type="ECO:0000256" key="5">
    <source>
        <dbReference type="PROSITE-ProRule" id="PRU01240"/>
    </source>
</evidence>
<evidence type="ECO:0000256" key="2">
    <source>
        <dbReference type="ARBA" id="ARBA00022670"/>
    </source>
</evidence>
<feature type="active site" description="Charge relay system" evidence="5">
    <location>
        <position position="140"/>
    </location>
</feature>
<keyword evidence="7" id="KW-0732">Signal</keyword>
<accession>A0A9P0VW68</accession>
<comment type="caution">
    <text evidence="10">The sequence shown here is derived from an EMBL/GenBank/DDBJ whole genome shotgun (WGS) entry which is preliminary data.</text>
</comment>
<reference evidence="10" key="1">
    <citation type="submission" date="2022-03" db="EMBL/GenBank/DDBJ databases">
        <authorList>
            <person name="Legras J.-L."/>
            <person name="Devillers H."/>
            <person name="Grondin C."/>
        </authorList>
    </citation>
    <scope>NUCLEOTIDE SEQUENCE</scope>
    <source>
        <strain evidence="10">CLIB 1423</strain>
    </source>
</reference>
<feature type="domain" description="Inhibitor I9" evidence="9">
    <location>
        <begin position="50"/>
        <end position="95"/>
    </location>
</feature>
<dbReference type="PROSITE" id="PS00138">
    <property type="entry name" value="SUBTILASE_SER"/>
    <property type="match status" value="1"/>
</dbReference>
<feature type="signal peptide" evidence="7">
    <location>
        <begin position="1"/>
        <end position="19"/>
    </location>
</feature>
<dbReference type="FunFam" id="3.40.50.200:FF:000007">
    <property type="entry name" value="Subtilisin-like serine protease"/>
    <property type="match status" value="1"/>
</dbReference>
<dbReference type="PANTHER" id="PTHR43806:SF13">
    <property type="entry name" value="SUBTILASE-TYPE PROTEINASE RRT12"/>
    <property type="match status" value="1"/>
</dbReference>
<dbReference type="Proteomes" id="UP000837801">
    <property type="component" value="Unassembled WGS sequence"/>
</dbReference>
<evidence type="ECO:0000256" key="1">
    <source>
        <dbReference type="ARBA" id="ARBA00011073"/>
    </source>
</evidence>
<feature type="domain" description="Peptidase S8/S53" evidence="8">
    <location>
        <begin position="137"/>
        <end position="353"/>
    </location>
</feature>
<dbReference type="EMBL" id="CAKXYY010000002">
    <property type="protein sequence ID" value="CAH2350673.1"/>
    <property type="molecule type" value="Genomic_DNA"/>
</dbReference>
<dbReference type="InterPro" id="IPR050131">
    <property type="entry name" value="Peptidase_S8_subtilisin-like"/>
</dbReference>
<dbReference type="InterPro" id="IPR015500">
    <property type="entry name" value="Peptidase_S8_subtilisin-rel"/>
</dbReference>
<dbReference type="InterPro" id="IPR000209">
    <property type="entry name" value="Peptidase_S8/S53_dom"/>
</dbReference>
<proteinExistence type="inferred from homology"/>
<dbReference type="Gene3D" id="3.40.50.200">
    <property type="entry name" value="Peptidase S8/S53 domain"/>
    <property type="match status" value="1"/>
</dbReference>
<evidence type="ECO:0000256" key="7">
    <source>
        <dbReference type="SAM" id="SignalP"/>
    </source>
</evidence>
<keyword evidence="2 5" id="KW-0645">Protease</keyword>
<feature type="chain" id="PRO_5040512652" evidence="7">
    <location>
        <begin position="20"/>
        <end position="390"/>
    </location>
</feature>
<feature type="active site" description="Charge relay system" evidence="5">
    <location>
        <position position="171"/>
    </location>
</feature>
<dbReference type="PROSITE" id="PS51892">
    <property type="entry name" value="SUBTILASE"/>
    <property type="match status" value="1"/>
</dbReference>
<protein>
    <submittedName>
        <fullName evidence="10">Subtilase-type proteinase Rrt12p</fullName>
    </submittedName>
</protein>
<comment type="similarity">
    <text evidence="1 5 6">Belongs to the peptidase S8 family.</text>
</comment>
<dbReference type="InterPro" id="IPR022398">
    <property type="entry name" value="Peptidase_S8_His-AS"/>
</dbReference>
<dbReference type="PRINTS" id="PR00723">
    <property type="entry name" value="SUBTILISIN"/>
</dbReference>
<dbReference type="CDD" id="cd04077">
    <property type="entry name" value="Peptidases_S8_PCSK9_ProteinaseK_like"/>
    <property type="match status" value="1"/>
</dbReference>
<dbReference type="GO" id="GO:0004252">
    <property type="term" value="F:serine-type endopeptidase activity"/>
    <property type="evidence" value="ECO:0007669"/>
    <property type="project" value="UniProtKB-UniRule"/>
</dbReference>
<sequence length="390" mass="41339">MSIGKYIIPFLILLGGSLCGESNKYLVSLKITETLDNFFKYDKTYPISQHINPLIESSFSIGKYSGFAGNFSDSALERLKRCPLVAEITPDVEVKAFDIRLQVDGPRHLGRICQKDTLHQTSPFNYCYDEGTEVLAYVIDSGINIHHPEFGGRAEAGADFTGEGPGDFNGHGTHVAGLIGSETFGSSKSVKIIEVKALNFMGSGTLSSIISSIEFCVNHRESSGLPGVANLSLGAPRNRALNRAINAAADTGLVIVVAAGNDNSDACGTSPASASRAITVGAIDDIDDSLSIFTNWGGCVDIFSSGVEVDSIDYASAGPSKKSGTSMASPIVAGLAANLLSLGNPPDNIQELIKSMSSKNRISFKSSITRFGTPNKIAYNRLEGACEEYI</sequence>
<dbReference type="InterPro" id="IPR010259">
    <property type="entry name" value="S8pro/Inhibitor_I9"/>
</dbReference>
<evidence type="ECO:0000259" key="8">
    <source>
        <dbReference type="Pfam" id="PF00082"/>
    </source>
</evidence>
<evidence type="ECO:0000256" key="6">
    <source>
        <dbReference type="RuleBase" id="RU003355"/>
    </source>
</evidence>
<dbReference type="InterPro" id="IPR023828">
    <property type="entry name" value="Peptidase_S8_Ser-AS"/>
</dbReference>
<dbReference type="PROSITE" id="PS00136">
    <property type="entry name" value="SUBTILASE_ASP"/>
    <property type="match status" value="1"/>
</dbReference>
<dbReference type="InterPro" id="IPR034193">
    <property type="entry name" value="PCSK9_ProteinaseK-like"/>
</dbReference>
<dbReference type="AlphaFoldDB" id="A0A9P0VW68"/>
<dbReference type="Pfam" id="PF00082">
    <property type="entry name" value="Peptidase_S8"/>
    <property type="match status" value="1"/>
</dbReference>
<evidence type="ECO:0000256" key="3">
    <source>
        <dbReference type="ARBA" id="ARBA00022801"/>
    </source>
</evidence>
<dbReference type="PANTHER" id="PTHR43806">
    <property type="entry name" value="PEPTIDASE S8"/>
    <property type="match status" value="1"/>
</dbReference>
<keyword evidence="11" id="KW-1185">Reference proteome</keyword>
<dbReference type="InterPro" id="IPR023827">
    <property type="entry name" value="Peptidase_S8_Asp-AS"/>
</dbReference>
<dbReference type="GO" id="GO:0006508">
    <property type="term" value="P:proteolysis"/>
    <property type="evidence" value="ECO:0007669"/>
    <property type="project" value="UniProtKB-KW"/>
</dbReference>
<dbReference type="SUPFAM" id="SSF52743">
    <property type="entry name" value="Subtilisin-like"/>
    <property type="match status" value="1"/>
</dbReference>
<gene>
    <name evidence="10" type="ORF">CLIB1423_02S02520</name>
</gene>
<evidence type="ECO:0000259" key="9">
    <source>
        <dbReference type="Pfam" id="PF05922"/>
    </source>
</evidence>
<feature type="active site" description="Charge relay system" evidence="5">
    <location>
        <position position="326"/>
    </location>
</feature>
<evidence type="ECO:0000313" key="11">
    <source>
        <dbReference type="Proteomes" id="UP000837801"/>
    </source>
</evidence>
<dbReference type="Pfam" id="PF05922">
    <property type="entry name" value="Inhibitor_I9"/>
    <property type="match status" value="1"/>
</dbReference>
<evidence type="ECO:0000256" key="4">
    <source>
        <dbReference type="ARBA" id="ARBA00022825"/>
    </source>
</evidence>
<organism evidence="10 11">
    <name type="scientific">[Candida] railenensis</name>
    <dbReference type="NCBI Taxonomy" id="45579"/>
    <lineage>
        <taxon>Eukaryota</taxon>
        <taxon>Fungi</taxon>
        <taxon>Dikarya</taxon>
        <taxon>Ascomycota</taxon>
        <taxon>Saccharomycotina</taxon>
        <taxon>Pichiomycetes</taxon>
        <taxon>Debaryomycetaceae</taxon>
        <taxon>Kurtzmaniella</taxon>
    </lineage>
</organism>
<keyword evidence="3 5" id="KW-0378">Hydrolase</keyword>
<dbReference type="SUPFAM" id="SSF54897">
    <property type="entry name" value="Protease propeptides/inhibitors"/>
    <property type="match status" value="1"/>
</dbReference>
<dbReference type="InterPro" id="IPR036852">
    <property type="entry name" value="Peptidase_S8/S53_dom_sf"/>
</dbReference>
<evidence type="ECO:0000313" key="10">
    <source>
        <dbReference type="EMBL" id="CAH2350673.1"/>
    </source>
</evidence>
<dbReference type="OrthoDB" id="206201at2759"/>
<name>A0A9P0VW68_9ASCO</name>
<dbReference type="PROSITE" id="PS00137">
    <property type="entry name" value="SUBTILASE_HIS"/>
    <property type="match status" value="1"/>
</dbReference>